<dbReference type="EMBL" id="ML119052">
    <property type="protein sequence ID" value="ROT41388.1"/>
    <property type="molecule type" value="Genomic_DNA"/>
</dbReference>
<dbReference type="AlphaFoldDB" id="A0A3N2Q3Y6"/>
<organism evidence="2 3">
    <name type="scientific">Sodiomyces alkalinus (strain CBS 110278 / VKM F-3762 / F11)</name>
    <name type="common">Alkaliphilic filamentous fungus</name>
    <dbReference type="NCBI Taxonomy" id="1314773"/>
    <lineage>
        <taxon>Eukaryota</taxon>
        <taxon>Fungi</taxon>
        <taxon>Dikarya</taxon>
        <taxon>Ascomycota</taxon>
        <taxon>Pezizomycotina</taxon>
        <taxon>Sordariomycetes</taxon>
        <taxon>Hypocreomycetidae</taxon>
        <taxon>Glomerellales</taxon>
        <taxon>Plectosphaerellaceae</taxon>
        <taxon>Sodiomyces</taxon>
    </lineage>
</organism>
<dbReference type="RefSeq" id="XP_028469194.1">
    <property type="nucleotide sequence ID" value="XM_028611374.1"/>
</dbReference>
<evidence type="ECO:0000256" key="1">
    <source>
        <dbReference type="SAM" id="MobiDB-lite"/>
    </source>
</evidence>
<gene>
    <name evidence="2" type="ORF">SODALDRAFT_331109</name>
</gene>
<feature type="region of interest" description="Disordered" evidence="1">
    <location>
        <begin position="1"/>
        <end position="24"/>
    </location>
</feature>
<proteinExistence type="predicted"/>
<evidence type="ECO:0000313" key="2">
    <source>
        <dbReference type="EMBL" id="ROT41388.1"/>
    </source>
</evidence>
<name>A0A3N2Q3Y6_SODAK</name>
<keyword evidence="3" id="KW-1185">Reference proteome</keyword>
<accession>A0A3N2Q3Y6</accession>
<protein>
    <submittedName>
        <fullName evidence="2">Uncharacterized protein</fullName>
    </submittedName>
</protein>
<dbReference type="GeneID" id="39579852"/>
<sequence>MFPAQQPVAVSSKNRSRWTDDGMNKSGALRTIRLKFLGLVLFLLRPPTAEANLRLLFCSRKPTKGRTRYLFQSSKSPFSRHSRLYPKYFSS</sequence>
<dbReference type="Proteomes" id="UP000272025">
    <property type="component" value="Unassembled WGS sequence"/>
</dbReference>
<evidence type="ECO:0000313" key="3">
    <source>
        <dbReference type="Proteomes" id="UP000272025"/>
    </source>
</evidence>
<reference evidence="2 3" key="1">
    <citation type="journal article" date="2018" name="Mol. Ecol.">
        <title>The obligate alkalophilic soda-lake fungus Sodiomyces alkalinus has shifted to a protein diet.</title>
        <authorList>
            <person name="Grum-Grzhimaylo A.A."/>
            <person name="Falkoski D.L."/>
            <person name="van den Heuvel J."/>
            <person name="Valero-Jimenez C.A."/>
            <person name="Min B."/>
            <person name="Choi I.G."/>
            <person name="Lipzen A."/>
            <person name="Daum C.G."/>
            <person name="Aanen D.K."/>
            <person name="Tsang A."/>
            <person name="Henrissat B."/>
            <person name="Bilanenko E.N."/>
            <person name="de Vries R.P."/>
            <person name="van Kan J.A.L."/>
            <person name="Grigoriev I.V."/>
            <person name="Debets A.J.M."/>
        </authorList>
    </citation>
    <scope>NUCLEOTIDE SEQUENCE [LARGE SCALE GENOMIC DNA]</scope>
    <source>
        <strain evidence="2 3">F11</strain>
    </source>
</reference>